<evidence type="ECO:0000313" key="2">
    <source>
        <dbReference type="Proteomes" id="UP001172386"/>
    </source>
</evidence>
<evidence type="ECO:0000313" key="1">
    <source>
        <dbReference type="EMBL" id="KAJ9660525.1"/>
    </source>
</evidence>
<gene>
    <name evidence="1" type="ORF">H2198_002461</name>
</gene>
<proteinExistence type="predicted"/>
<sequence>MNSNYTVGVLGGGQLGRMLVEAAHNLNIKVAILDSENAPAKQINLIANDVHVTGSFANASDVRKLAANADVITYEIEHVDTKVLEELEEETPYIPNTQWKRIQPSWQTVRRIQDKYAQKQHLAQHGIPTADSKAVGTTSPHGLRDIALELGGLPIMLKARTQAYDGRGNYPVMALSDIEPALQALGDRPLYAERWAPFRKELAVMVVKTQQEAGGNWEESTLAYPAVETIHEDSICKLVYAPPRETSIKIQNQARELARKAVSSFPGTGVFGVELFLLENDTLLINEIAPRPHNSGHYTIEACHMSQYEAHLRAVLPNLAGTIKPRATELTVNAACMLNILGGPAPDSHELLVNAALNTPGAKLHIYGKGPGKPGRKMGHITMTGSSHSEIEQLMHPLVVVADAIRAHRSSTATSDSDISSTAADLLRRNPTPPVKPLLAVVMGSDTDLATLRPGLELLDKIPIPYLVTITSAHRTPQHMLNFGKAAASRGFKAIVAAAGGAAHLPGMMASETTVPVIGCPVKASSMDGLDSLFAIVQMPRGIPVATVGIANSTNAILLAARIIGTSEPRVAEWLANHLQQMDDENMAKAARLEDQGWKDYKKLDQPMPLSFK</sequence>
<dbReference type="Proteomes" id="UP001172386">
    <property type="component" value="Unassembled WGS sequence"/>
</dbReference>
<dbReference type="EMBL" id="JAPDRQ010000030">
    <property type="protein sequence ID" value="KAJ9660525.1"/>
    <property type="molecule type" value="Genomic_DNA"/>
</dbReference>
<organism evidence="1 2">
    <name type="scientific">Neophaeococcomyces mojaviensis</name>
    <dbReference type="NCBI Taxonomy" id="3383035"/>
    <lineage>
        <taxon>Eukaryota</taxon>
        <taxon>Fungi</taxon>
        <taxon>Dikarya</taxon>
        <taxon>Ascomycota</taxon>
        <taxon>Pezizomycotina</taxon>
        <taxon>Eurotiomycetes</taxon>
        <taxon>Chaetothyriomycetidae</taxon>
        <taxon>Chaetothyriales</taxon>
        <taxon>Chaetothyriales incertae sedis</taxon>
        <taxon>Neophaeococcomyces</taxon>
    </lineage>
</organism>
<comment type="caution">
    <text evidence="1">The sequence shown here is derived from an EMBL/GenBank/DDBJ whole genome shotgun (WGS) entry which is preliminary data.</text>
</comment>
<protein>
    <submittedName>
        <fullName evidence="1">Uncharacterized protein</fullName>
    </submittedName>
</protein>
<keyword evidence="2" id="KW-1185">Reference proteome</keyword>
<reference evidence="1" key="1">
    <citation type="submission" date="2022-10" db="EMBL/GenBank/DDBJ databases">
        <title>Culturing micro-colonial fungi from biological soil crusts in the Mojave desert and describing Neophaeococcomyces mojavensis, and introducing the new genera and species Taxawa tesnikishii.</title>
        <authorList>
            <person name="Kurbessoian T."/>
            <person name="Stajich J.E."/>
        </authorList>
    </citation>
    <scope>NUCLEOTIDE SEQUENCE</scope>
    <source>
        <strain evidence="1">JES_112</strain>
    </source>
</reference>
<name>A0ACC3AE03_9EURO</name>
<accession>A0ACC3AE03</accession>